<dbReference type="Proteomes" id="UP000327013">
    <property type="component" value="Chromosome 1"/>
</dbReference>
<dbReference type="Pfam" id="PF03478">
    <property type="entry name" value="Beta-prop_KIB1-4"/>
    <property type="match status" value="1"/>
</dbReference>
<dbReference type="InterPro" id="IPR001810">
    <property type="entry name" value="F-box_dom"/>
</dbReference>
<sequence>MDQSDWASLPEDLLDLILSRLVTLSDYVRFSTVCMPWHTFALEKYDGERHRKLSTHQPPLLFLPHTRGSKEKETTIFITSIHNLSKTYELESFTPIGNQRWRGSSHGWLISVDVNFVITLSNPFCSKLKGGDDRIIRLPPVPHTNCYHIVKVILSANPTMTPDDYTVMIMFNMYGKLSCIRAGDKKWTYINKCHDVDDVIYSKGLFYALDGTCSVSTCDISEHYPKLNKVSPRLSPNLSPYEELQEIKNYIVESAGGDLLQLLRFMDFTIVLDDKMKRITRVETKGFKAFKLLFLNGESEWVETKNLGDGSLFVGDNTSTYVSASNFLGCHPNSIYFTEYCPPHICFAHSYDMGIYNLGDGSFLQRDCVSKFLSSPVSTSPPIWIQPTFQGKI</sequence>
<proteinExistence type="predicted"/>
<dbReference type="Pfam" id="PF12937">
    <property type="entry name" value="F-box-like"/>
    <property type="match status" value="1"/>
</dbReference>
<feature type="domain" description="KIB1-4 beta-propeller" evidence="1">
    <location>
        <begin position="85"/>
        <end position="357"/>
    </location>
</feature>
<keyword evidence="4" id="KW-1185">Reference proteome</keyword>
<evidence type="ECO:0000313" key="4">
    <source>
        <dbReference type="Proteomes" id="UP000327013"/>
    </source>
</evidence>
<reference evidence="3 4" key="1">
    <citation type="submission" date="2019-06" db="EMBL/GenBank/DDBJ databases">
        <title>A chromosomal-level reference genome of Carpinus fangiana (Coryloideae, Betulaceae).</title>
        <authorList>
            <person name="Yang X."/>
            <person name="Wang Z."/>
            <person name="Zhang L."/>
            <person name="Hao G."/>
            <person name="Liu J."/>
            <person name="Yang Y."/>
        </authorList>
    </citation>
    <scope>NUCLEOTIDE SEQUENCE [LARGE SCALE GENOMIC DNA]</scope>
    <source>
        <strain evidence="3">Cfa_2016G</strain>
        <tissue evidence="3">Leaf</tissue>
    </source>
</reference>
<dbReference type="InterPro" id="IPR036047">
    <property type="entry name" value="F-box-like_dom_sf"/>
</dbReference>
<evidence type="ECO:0000259" key="2">
    <source>
        <dbReference type="Pfam" id="PF12937"/>
    </source>
</evidence>
<accession>A0A5N6QA31</accession>
<evidence type="ECO:0000259" key="1">
    <source>
        <dbReference type="Pfam" id="PF03478"/>
    </source>
</evidence>
<dbReference type="PANTHER" id="PTHR44259">
    <property type="entry name" value="OS07G0183000 PROTEIN-RELATED"/>
    <property type="match status" value="1"/>
</dbReference>
<protein>
    <submittedName>
        <fullName evidence="3">Uncharacterized protein</fullName>
    </submittedName>
</protein>
<dbReference type="SUPFAM" id="SSF81383">
    <property type="entry name" value="F-box domain"/>
    <property type="match status" value="1"/>
</dbReference>
<evidence type="ECO:0000313" key="3">
    <source>
        <dbReference type="EMBL" id="KAE7995281.1"/>
    </source>
</evidence>
<dbReference type="InterPro" id="IPR005174">
    <property type="entry name" value="KIB1-4_b-propeller"/>
</dbReference>
<dbReference type="Gene3D" id="1.20.1280.50">
    <property type="match status" value="1"/>
</dbReference>
<dbReference type="PANTHER" id="PTHR44259:SF107">
    <property type="entry name" value="F-BOX PROTEIN SKIP23-LIKE"/>
    <property type="match status" value="1"/>
</dbReference>
<dbReference type="EMBL" id="CM017321">
    <property type="protein sequence ID" value="KAE7995281.1"/>
    <property type="molecule type" value="Genomic_DNA"/>
</dbReference>
<feature type="domain" description="F-box" evidence="2">
    <location>
        <begin position="6"/>
        <end position="42"/>
    </location>
</feature>
<dbReference type="InterPro" id="IPR050942">
    <property type="entry name" value="F-box_BR-signaling"/>
</dbReference>
<organism evidence="3 4">
    <name type="scientific">Carpinus fangiana</name>
    <dbReference type="NCBI Taxonomy" id="176857"/>
    <lineage>
        <taxon>Eukaryota</taxon>
        <taxon>Viridiplantae</taxon>
        <taxon>Streptophyta</taxon>
        <taxon>Embryophyta</taxon>
        <taxon>Tracheophyta</taxon>
        <taxon>Spermatophyta</taxon>
        <taxon>Magnoliopsida</taxon>
        <taxon>eudicotyledons</taxon>
        <taxon>Gunneridae</taxon>
        <taxon>Pentapetalae</taxon>
        <taxon>rosids</taxon>
        <taxon>fabids</taxon>
        <taxon>Fagales</taxon>
        <taxon>Betulaceae</taxon>
        <taxon>Carpinus</taxon>
    </lineage>
</organism>
<gene>
    <name evidence="3" type="ORF">FH972_000099</name>
</gene>
<dbReference type="AlphaFoldDB" id="A0A5N6QA31"/>
<dbReference type="OrthoDB" id="1855887at2759"/>
<name>A0A5N6QA31_9ROSI</name>